<comment type="caution">
    <text evidence="6">Lacks conserved residue(s) required for the propagation of feature annotation.</text>
</comment>
<reference evidence="9 10" key="1">
    <citation type="submission" date="2015-08" db="EMBL/GenBank/DDBJ databases">
        <title>The genome of the Asian arowana (Scleropages formosus).</title>
        <authorList>
            <person name="Tan M.H."/>
            <person name="Gan H.M."/>
            <person name="Croft L.J."/>
            <person name="Austin C.M."/>
        </authorList>
    </citation>
    <scope>NUCLEOTIDE SEQUENCE [LARGE SCALE GENOMIC DNA]</scope>
    <source>
        <strain evidence="9">Aro1</strain>
    </source>
</reference>
<keyword evidence="5" id="KW-0325">Glycoprotein</keyword>
<dbReference type="Pfam" id="PF09172">
    <property type="entry name" value="Vit_open_b-sht"/>
    <property type="match status" value="1"/>
</dbReference>
<gene>
    <name evidence="9" type="ORF">Z043_122259</name>
</gene>
<evidence type="ECO:0000259" key="8">
    <source>
        <dbReference type="PROSITE" id="PS51233"/>
    </source>
</evidence>
<keyword evidence="2" id="KW-0732">Signal</keyword>
<dbReference type="Gene3D" id="2.30.230.10">
    <property type="entry name" value="Lipovitellin, beta-sheet shell regions, chain A"/>
    <property type="match status" value="1"/>
</dbReference>
<feature type="non-terminal residue" evidence="9">
    <location>
        <position position="1457"/>
    </location>
</feature>
<dbReference type="Pfam" id="PF01347">
    <property type="entry name" value="Vitellogenin_N"/>
    <property type="match status" value="1"/>
</dbReference>
<feature type="disulfide bond" evidence="6">
    <location>
        <begin position="190"/>
        <end position="193"/>
    </location>
</feature>
<dbReference type="InterPro" id="IPR015258">
    <property type="entry name" value="Vitellinogen_b-sht_shell"/>
</dbReference>
<name>A0A0P7Y2A1_SCLFO</name>
<dbReference type="InterPro" id="IPR011030">
    <property type="entry name" value="Lipovitellin_superhlx_dom"/>
</dbReference>
<dbReference type="PROSITE" id="PS51211">
    <property type="entry name" value="VITELLOGENIN"/>
    <property type="match status" value="1"/>
</dbReference>
<organism evidence="9 10">
    <name type="scientific">Scleropages formosus</name>
    <name type="common">Asian bonytongue</name>
    <name type="synonym">Osteoglossum formosum</name>
    <dbReference type="NCBI Taxonomy" id="113540"/>
    <lineage>
        <taxon>Eukaryota</taxon>
        <taxon>Metazoa</taxon>
        <taxon>Chordata</taxon>
        <taxon>Craniata</taxon>
        <taxon>Vertebrata</taxon>
        <taxon>Euteleostomi</taxon>
        <taxon>Actinopterygii</taxon>
        <taxon>Neopterygii</taxon>
        <taxon>Teleostei</taxon>
        <taxon>Osteoglossocephala</taxon>
        <taxon>Osteoglossomorpha</taxon>
        <taxon>Osteoglossiformes</taxon>
        <taxon>Osteoglossidae</taxon>
        <taxon>Scleropages</taxon>
    </lineage>
</organism>
<dbReference type="GO" id="GO:0032355">
    <property type="term" value="P:response to estradiol"/>
    <property type="evidence" value="ECO:0007669"/>
    <property type="project" value="TreeGrafter"/>
</dbReference>
<accession>A0A0P7Y2A1</accession>
<dbReference type="EMBL" id="JARO02011594">
    <property type="protein sequence ID" value="KPP59788.1"/>
    <property type="molecule type" value="Genomic_DNA"/>
</dbReference>
<proteinExistence type="predicted"/>
<comment type="caution">
    <text evidence="9">The sequence shown here is derived from an EMBL/GenBank/DDBJ whole genome shotgun (WGS) entry which is preliminary data.</text>
</comment>
<dbReference type="Gene3D" id="2.20.80.10">
    <property type="entry name" value="Lipovitellin-phosvitin complex, chain A, domain 4"/>
    <property type="match status" value="2"/>
</dbReference>
<sequence length="1457" mass="160330">GQQNNLTPDFATGKTYVYQYEALLQGGLPEEGLARAGVKIVSKVLISQVAQTTHLLKLKEPQLFQYTGVWPRDEFSPAAKLTQALAAQFRIPVKFEYVSGVVGKLFAPAEVSETILNIHRGILNILQLNIKKTQNVYELQEAGSQGVCKTDYVISEDTKAERIHVIKSKDLGNCQKRVMADIGMAYTETCVQCQQKNKNLRGAATYSYVMKPTQSGALIMEAAVQELHQFTPFHELTGAAQMKARQLMTFVEAQNDPVQPIQADYLARGSLQYEFASELLQTPIQLIKVTNAQAQIEEILNHLVKNNAGEVHEDAPLKFVELAQLLRMAKYETINKIWAQVKAKPDFRRWFLDTVPAIGTQVALRFIKEKFLAGEVTVIETAQALLAALHLVEANLDTVNLAASVVLNAKTQSHPILREIAMLGYGSLVFKFCTEHQNCPADVIKPIHDFAAEAISKANVAEIALAMKVLGNAGHPASIKPIMKLLPGFGSTAAALPVKVQVDAVVALRHIAKREQRRVQDIALQLFLDRDLHPELRMAACVVLFKTKPSIGLVSTIAAALQKEKSLQVASFTYSHMKALTRSTAPDLAQVAAACNVAIKILSPKFDRLSYRFSKAIHLDFFHNRLMAGAATTAYFINDAATILPRAVVAKVRAYMVGAAADVFEIGVRTEGIQEALMKERAADAGADRISRMRRILNALTNWKPLPTSQPLGSVYLKLFGQEIAFANIDKDIIERAIQLATGAAAQHELWKTVLNTLQSGADFQISKSLLTSEVRRIFPTSVGFPMELSLYSAAVAAATVKAKATLTPPPRENFQLAQLKNTDIQLQAHIAPSIAVHKIAVMGVNTAIIQAAIVAKAKVHNVLPLKFNARVHIAQGHFKIEALPLQAHGRLLDLQMDKKWCVTMANLGQQACAKITSQNAGFVRNSPLYKLIGEYSVTLDVKPVSDEAVEKIEIELQVGQNAASKIIKRITIKDDNTDKGNRGGTPVVLKLKKILETERSRFLGDSVPPGAVVIIRAVRGNDKRQGYQIAAYMDKADVRVQVIMAALAENDNWKMCADGIQLSMHKVMAKIRWGEECQDYATVIQAETGLLGSHPAVQMKLNWKKTPRAVKRYARMISEYIPGAALMAGFSEGRHRNSKRQIKLTVASTSARTLSVILKTPRMTMYKLAQAIPIALPFGAAAARAEVEQNIANRIYYMFAEANTAKCIVADDTVTTFNNRRYSPEVPSSCHQVLAQDCTTELKFVVLMKKDETSEKPHIIVKVAQISNSCHTLFYLMLLSVSFSDVDWSADDNGLHMKVNGMDVPTVKLPYEHSTGSIIIRQNGDGLSLYAPGQGLHEVYYDGNILRIEVEDWMKGKVCGLCGKADGEVRQEYQAPSGRQIMSAVSFGHSWVLAAESCRDASECRLRQESVMLDKPVTLHGQASKCYSTEPVLQCLPECKPVKTTPVTVGFHCVPA</sequence>
<dbReference type="InterPro" id="IPR050733">
    <property type="entry name" value="Vitellogenin/Apolipophorin"/>
</dbReference>
<dbReference type="Gene3D" id="1.25.10.20">
    <property type="entry name" value="Vitellinogen, superhelical"/>
    <property type="match status" value="1"/>
</dbReference>
<dbReference type="InterPro" id="IPR015255">
    <property type="entry name" value="Vitellinogen_open_b-sht"/>
</dbReference>
<dbReference type="SMART" id="SM01169">
    <property type="entry name" value="DUF1943"/>
    <property type="match status" value="1"/>
</dbReference>
<dbReference type="InterPro" id="IPR037088">
    <property type="entry name" value="Vitellinogen_b-sht_shell_sf"/>
</dbReference>
<evidence type="ECO:0000313" key="10">
    <source>
        <dbReference type="Proteomes" id="UP000034805"/>
    </source>
</evidence>
<dbReference type="SMART" id="SM01170">
    <property type="entry name" value="DUF1944"/>
    <property type="match status" value="1"/>
</dbReference>
<dbReference type="GO" id="GO:0045735">
    <property type="term" value="F:nutrient reservoir activity"/>
    <property type="evidence" value="ECO:0007669"/>
    <property type="project" value="UniProtKB-KW"/>
</dbReference>
<keyword evidence="1" id="KW-0597">Phosphoprotein</keyword>
<dbReference type="Pfam" id="PF09175">
    <property type="entry name" value="Vit_b-sht_shell"/>
    <property type="match status" value="1"/>
</dbReference>
<evidence type="ECO:0000256" key="6">
    <source>
        <dbReference type="PROSITE-ProRule" id="PRU00557"/>
    </source>
</evidence>
<evidence type="ECO:0000313" key="9">
    <source>
        <dbReference type="EMBL" id="KPP59788.1"/>
    </source>
</evidence>
<keyword evidence="3" id="KW-0758">Storage protein</keyword>
<evidence type="ECO:0000256" key="4">
    <source>
        <dbReference type="ARBA" id="ARBA00023157"/>
    </source>
</evidence>
<dbReference type="Pfam" id="PF00094">
    <property type="entry name" value="VWD"/>
    <property type="match status" value="1"/>
</dbReference>
<dbReference type="GO" id="GO:0005319">
    <property type="term" value="F:lipid transporter activity"/>
    <property type="evidence" value="ECO:0007669"/>
    <property type="project" value="InterPro"/>
</dbReference>
<feature type="domain" description="VWFD" evidence="8">
    <location>
        <begin position="1206"/>
        <end position="1400"/>
    </location>
</feature>
<evidence type="ECO:0000256" key="3">
    <source>
        <dbReference type="ARBA" id="ARBA00022761"/>
    </source>
</evidence>
<dbReference type="InterPro" id="IPR001747">
    <property type="entry name" value="Vitellogenin_N"/>
</dbReference>
<dbReference type="FunFam" id="2.30.230.10:FF:000002">
    <property type="entry name" value="Vitellogenin 7"/>
    <property type="match status" value="1"/>
</dbReference>
<dbReference type="InterPro" id="IPR001846">
    <property type="entry name" value="VWF_type-D"/>
</dbReference>
<dbReference type="GO" id="GO:0071391">
    <property type="term" value="P:cellular response to estrogen stimulus"/>
    <property type="evidence" value="ECO:0007669"/>
    <property type="project" value="TreeGrafter"/>
</dbReference>
<dbReference type="InterPro" id="IPR015817">
    <property type="entry name" value="Vitellinogen_open_b-sht_sub1"/>
</dbReference>
<feature type="domain" description="Vitellogenin" evidence="7">
    <location>
        <begin position="10"/>
        <end position="648"/>
    </location>
</feature>
<feature type="disulfide bond" evidence="6">
    <location>
        <begin position="148"/>
        <end position="174"/>
    </location>
</feature>
<dbReference type="SMART" id="SM00638">
    <property type="entry name" value="LPD_N"/>
    <property type="match status" value="1"/>
</dbReference>
<dbReference type="SUPFAM" id="SSF48431">
    <property type="entry name" value="Lipovitellin-phosvitin complex, superhelical domain"/>
    <property type="match status" value="1"/>
</dbReference>
<keyword evidence="4 6" id="KW-1015">Disulfide bond</keyword>
<evidence type="ECO:0000259" key="7">
    <source>
        <dbReference type="PROSITE" id="PS51211"/>
    </source>
</evidence>
<dbReference type="Proteomes" id="UP000034805">
    <property type="component" value="Unassembled WGS sequence"/>
</dbReference>
<dbReference type="PROSITE" id="PS51233">
    <property type="entry name" value="VWFD"/>
    <property type="match status" value="1"/>
</dbReference>
<dbReference type="SMART" id="SM00216">
    <property type="entry name" value="VWD"/>
    <property type="match status" value="1"/>
</dbReference>
<dbReference type="FunFam" id="1.25.10.20:FF:000002">
    <property type="entry name" value="Vitellogenin 7"/>
    <property type="match status" value="1"/>
</dbReference>
<dbReference type="InterPro" id="IPR015819">
    <property type="entry name" value="Lipid_transp_b-sht_shell"/>
</dbReference>
<dbReference type="Gene3D" id="2.20.50.20">
    <property type="entry name" value="Lipovitellin. Chain A, domain 3"/>
    <property type="match status" value="2"/>
</dbReference>
<dbReference type="Gene3D" id="2.20.90.10">
    <property type="entry name" value="Vitellinogen, beta-sheet shell domain"/>
    <property type="match status" value="1"/>
</dbReference>
<dbReference type="STRING" id="113540.ENSSFOP00015033600"/>
<dbReference type="FunFam" id="2.20.90.10:FF:000001">
    <property type="entry name" value="Vitellogenin 7"/>
    <property type="match status" value="1"/>
</dbReference>
<dbReference type="PANTHER" id="PTHR23345:SF9">
    <property type="entry name" value="VITELLOGENIN-RELATED"/>
    <property type="match status" value="1"/>
</dbReference>
<dbReference type="PANTHER" id="PTHR23345">
    <property type="entry name" value="VITELLOGENIN-RELATED"/>
    <property type="match status" value="1"/>
</dbReference>
<dbReference type="SUPFAM" id="SSF56968">
    <property type="entry name" value="Lipovitellin-phosvitin complex, beta-sheet shell regions"/>
    <property type="match status" value="3"/>
</dbReference>
<evidence type="ECO:0000256" key="1">
    <source>
        <dbReference type="ARBA" id="ARBA00022553"/>
    </source>
</evidence>
<evidence type="ECO:0000256" key="5">
    <source>
        <dbReference type="ARBA" id="ARBA00023180"/>
    </source>
</evidence>
<feature type="non-terminal residue" evidence="9">
    <location>
        <position position="1"/>
    </location>
</feature>
<dbReference type="InterPro" id="IPR015816">
    <property type="entry name" value="Vitellinogen_b-sht_N"/>
</dbReference>
<evidence type="ECO:0000256" key="2">
    <source>
        <dbReference type="ARBA" id="ARBA00022729"/>
    </source>
</evidence>
<protein>
    <submittedName>
        <fullName evidence="9">Vitellogenin 1-like</fullName>
    </submittedName>
</protein>